<organism evidence="13 14">
    <name type="scientific">Nicrophorus vespilloides</name>
    <name type="common">Boreal carrion beetle</name>
    <dbReference type="NCBI Taxonomy" id="110193"/>
    <lineage>
        <taxon>Eukaryota</taxon>
        <taxon>Metazoa</taxon>
        <taxon>Ecdysozoa</taxon>
        <taxon>Arthropoda</taxon>
        <taxon>Hexapoda</taxon>
        <taxon>Insecta</taxon>
        <taxon>Pterygota</taxon>
        <taxon>Neoptera</taxon>
        <taxon>Endopterygota</taxon>
        <taxon>Coleoptera</taxon>
        <taxon>Polyphaga</taxon>
        <taxon>Staphyliniformia</taxon>
        <taxon>Silphidae</taxon>
        <taxon>Nicrophorinae</taxon>
        <taxon>Nicrophorus</taxon>
    </lineage>
</organism>
<dbReference type="GeneID" id="108564739"/>
<feature type="compositionally biased region" description="Low complexity" evidence="11">
    <location>
        <begin position="21"/>
        <end position="30"/>
    </location>
</feature>
<keyword evidence="7" id="KW-0446">Lipid-binding</keyword>
<dbReference type="InterPro" id="IPR011993">
    <property type="entry name" value="PH-like_dom_sf"/>
</dbReference>
<dbReference type="RefSeq" id="XP_017779338.1">
    <property type="nucleotide sequence ID" value="XM_017923849.1"/>
</dbReference>
<dbReference type="InterPro" id="IPR000648">
    <property type="entry name" value="Oxysterol-bd"/>
</dbReference>
<feature type="compositionally biased region" description="Polar residues" evidence="11">
    <location>
        <begin position="31"/>
        <end position="46"/>
    </location>
</feature>
<feature type="compositionally biased region" description="Low complexity" evidence="11">
    <location>
        <begin position="525"/>
        <end position="549"/>
    </location>
</feature>
<name>A0ABM1MXN8_NICVS</name>
<evidence type="ECO:0000256" key="1">
    <source>
        <dbReference type="ARBA" id="ARBA00004496"/>
    </source>
</evidence>
<evidence type="ECO:0000256" key="3">
    <source>
        <dbReference type="ARBA" id="ARBA00022448"/>
    </source>
</evidence>
<evidence type="ECO:0000256" key="8">
    <source>
        <dbReference type="RuleBase" id="RU003844"/>
    </source>
</evidence>
<dbReference type="PROSITE" id="PS01013">
    <property type="entry name" value="OSBP"/>
    <property type="match status" value="1"/>
</dbReference>
<dbReference type="Gene3D" id="3.30.70.3490">
    <property type="match status" value="1"/>
</dbReference>
<dbReference type="CDD" id="cd13287">
    <property type="entry name" value="PH_ORP3_ORP6_ORP7"/>
    <property type="match status" value="1"/>
</dbReference>
<dbReference type="SUPFAM" id="SSF144000">
    <property type="entry name" value="Oxysterol-binding protein-like"/>
    <property type="match status" value="1"/>
</dbReference>
<evidence type="ECO:0000256" key="2">
    <source>
        <dbReference type="ARBA" id="ARBA00008842"/>
    </source>
</evidence>
<keyword evidence="4" id="KW-0963">Cytoplasm</keyword>
<keyword evidence="13" id="KW-1185">Reference proteome</keyword>
<gene>
    <name evidence="14" type="primary">LOC108564739</name>
</gene>
<evidence type="ECO:0000256" key="5">
    <source>
        <dbReference type="ARBA" id="ARBA00022553"/>
    </source>
</evidence>
<feature type="compositionally biased region" description="Polar residues" evidence="11">
    <location>
        <begin position="551"/>
        <end position="560"/>
    </location>
</feature>
<comment type="subcellular location">
    <subcellularLocation>
        <location evidence="1">Cytoplasm</location>
    </subcellularLocation>
</comment>
<dbReference type="SUPFAM" id="SSF50729">
    <property type="entry name" value="PH domain-like"/>
    <property type="match status" value="1"/>
</dbReference>
<accession>A0ABM1MXN8</accession>
<dbReference type="PANTHER" id="PTHR10972">
    <property type="entry name" value="OXYSTEROL-BINDING PROTEIN-RELATED"/>
    <property type="match status" value="1"/>
</dbReference>
<evidence type="ECO:0000256" key="7">
    <source>
        <dbReference type="ARBA" id="ARBA00023121"/>
    </source>
</evidence>
<keyword evidence="6 9" id="KW-0445">Lipid transport</keyword>
<dbReference type="PANTHER" id="PTHR10972:SF203">
    <property type="entry name" value="OXYSTEROL-BINDING PROTEIN HOMOLOG 3"/>
    <property type="match status" value="1"/>
</dbReference>
<dbReference type="SMART" id="SM00233">
    <property type="entry name" value="PH"/>
    <property type="match status" value="1"/>
</dbReference>
<dbReference type="Proteomes" id="UP000695000">
    <property type="component" value="Unplaced"/>
</dbReference>
<dbReference type="InterPro" id="IPR001849">
    <property type="entry name" value="PH_domain"/>
</dbReference>
<keyword evidence="10" id="KW-0175">Coiled coil</keyword>
<proteinExistence type="inferred from homology"/>
<evidence type="ECO:0000256" key="10">
    <source>
        <dbReference type="SAM" id="Coils"/>
    </source>
</evidence>
<sequence>MEKKRSPMPVKVTLKTKHSQTATSDSDASAETNSLSADSAELTQQPNHPPKPPARKKGRRRSSEWEIMEGLKDGQKYENKPTSYSGYLHKKRKWPLKGWHKRYFLLDKGILLYGKGPAELTKGKVHGSVDIGLSVISSKATRRRLDIDAEEFIYHLKAKTEEGFNAWLDQLTVHRLYRQHVLNYGTKVISHLNTTTEDTRKMPLTPEIMSRDGSLTRGLKLGGGGARLANWLLDSGGPIEQAQRESALIELNLTQLTRLLNAIESQGCMVNSAYGETESLGEGLSPNVKKGKKFGLKKKKSSKGGSVDLTMTFNRVSIIDPDNTSPLSNNSTTGLSISPGATGNGSSLTVLAPHAIITGPQSLPTEHHNMDRHSYCAPDNQTREDFVFLAKNVLGNLKAVALSLSMERDRLKSAIEAEANVQSMSMTGGNNGTALVASLKTSLNQALQQNADLKTRLNKVHELSDINDLSSLDPVSDTHRPFNNSLSYSSSCVSGSEFFDAEEIGDKAETLHPDDIEAEIRTRGSDSSSEAGSLSSGEGSISSESELGGDYNQNSSSVVNEGNGGQGLTGRRTILPAPRPGTEGLSLWNLLCKNIGKDLSQISMPVALNEPLNMLQRLCEELEYSELLDKAAELDDPYERMIQVAAFAVSSYANSYSRAGNKPFNPLLGETYECIREDKGFKFLAEQVSHHPPISACHAESRNFTFWQEARIKTKFWGKSMEFQPVGKVHVLLPRTGDLYSWNKVTTCVHNLFSGQRWVDQYGELHISNGRISCKLTFAKASYWSAKRQEVLGAVYDENGKTVCNLFGKWSEALYCGVAPSAKCIWRAGTMPPDHERYYGFTRFAMELNELGPDSHLLPPTDTRLRPDQRALEEGDLNAAEQLKLQLESQQRDRRKHREESKINHEPLWFSHRAEDKDDVWEYNGKYWEARKNGAYSNMTFEELW</sequence>
<feature type="domain" description="PH" evidence="12">
    <location>
        <begin position="81"/>
        <end position="176"/>
    </location>
</feature>
<dbReference type="InterPro" id="IPR018494">
    <property type="entry name" value="Oxysterol-bd_CS"/>
</dbReference>
<protein>
    <recommendedName>
        <fullName evidence="9">Oxysterol-binding protein</fullName>
    </recommendedName>
</protein>
<reference evidence="14" key="1">
    <citation type="submission" date="2025-08" db="UniProtKB">
        <authorList>
            <consortium name="RefSeq"/>
        </authorList>
    </citation>
    <scope>IDENTIFICATION</scope>
    <source>
        <tissue evidence="14">Whole Larva</tissue>
    </source>
</reference>
<evidence type="ECO:0000256" key="9">
    <source>
        <dbReference type="RuleBase" id="RU003845"/>
    </source>
</evidence>
<dbReference type="Gene3D" id="2.30.29.30">
    <property type="entry name" value="Pleckstrin-homology domain (PH domain)/Phosphotyrosine-binding domain (PTB)"/>
    <property type="match status" value="1"/>
</dbReference>
<evidence type="ECO:0000259" key="12">
    <source>
        <dbReference type="PROSITE" id="PS50003"/>
    </source>
</evidence>
<evidence type="ECO:0000313" key="13">
    <source>
        <dbReference type="Proteomes" id="UP000695000"/>
    </source>
</evidence>
<evidence type="ECO:0000256" key="11">
    <source>
        <dbReference type="SAM" id="MobiDB-lite"/>
    </source>
</evidence>
<evidence type="ECO:0000313" key="14">
    <source>
        <dbReference type="RefSeq" id="XP_017779338.1"/>
    </source>
</evidence>
<feature type="coiled-coil region" evidence="10">
    <location>
        <begin position="436"/>
        <end position="463"/>
    </location>
</feature>
<dbReference type="Gene3D" id="2.40.160.120">
    <property type="match status" value="1"/>
</dbReference>
<dbReference type="Pfam" id="PF15409">
    <property type="entry name" value="PH_8"/>
    <property type="match status" value="1"/>
</dbReference>
<dbReference type="InterPro" id="IPR041680">
    <property type="entry name" value="PH_8"/>
</dbReference>
<dbReference type="Pfam" id="PF01237">
    <property type="entry name" value="Oxysterol_BP"/>
    <property type="match status" value="1"/>
</dbReference>
<dbReference type="PROSITE" id="PS50003">
    <property type="entry name" value="PH_DOMAIN"/>
    <property type="match status" value="1"/>
</dbReference>
<feature type="region of interest" description="Disordered" evidence="11">
    <location>
        <begin position="1"/>
        <end position="63"/>
    </location>
</feature>
<keyword evidence="3 9" id="KW-0813">Transport</keyword>
<evidence type="ECO:0000256" key="6">
    <source>
        <dbReference type="ARBA" id="ARBA00023055"/>
    </source>
</evidence>
<comment type="similarity">
    <text evidence="2 8">Belongs to the OSBP family.</text>
</comment>
<dbReference type="InterPro" id="IPR037239">
    <property type="entry name" value="OSBP_sf"/>
</dbReference>
<evidence type="ECO:0000256" key="4">
    <source>
        <dbReference type="ARBA" id="ARBA00022490"/>
    </source>
</evidence>
<feature type="region of interest" description="Disordered" evidence="11">
    <location>
        <begin position="521"/>
        <end position="577"/>
    </location>
</feature>
<keyword evidence="5" id="KW-0597">Phosphoprotein</keyword>